<organism evidence="2 3">
    <name type="scientific">Moraxella bovoculi</name>
    <dbReference type="NCBI Taxonomy" id="386891"/>
    <lineage>
        <taxon>Bacteria</taxon>
        <taxon>Pseudomonadati</taxon>
        <taxon>Pseudomonadota</taxon>
        <taxon>Gammaproteobacteria</taxon>
        <taxon>Moraxellales</taxon>
        <taxon>Moraxellaceae</taxon>
        <taxon>Moraxella</taxon>
    </lineage>
</organism>
<feature type="chain" id="PRO_5042278048" description="WG repeat-containing protein" evidence="1">
    <location>
        <begin position="22"/>
        <end position="79"/>
    </location>
</feature>
<reference evidence="2 3" key="1">
    <citation type="submission" date="2015-05" db="EMBL/GenBank/DDBJ databases">
        <authorList>
            <person name="Dickey A."/>
            <person name="Clawson M."/>
            <person name="Bono J."/>
            <person name="Loy J.D."/>
        </authorList>
    </citation>
    <scope>NUCLEOTIDE SEQUENCE [LARGE SCALE GENOMIC DNA]</scope>
    <source>
        <strain evidence="2 3">22581</strain>
    </source>
</reference>
<dbReference type="InterPro" id="IPR032774">
    <property type="entry name" value="WG_beta_rep"/>
</dbReference>
<dbReference type="RefSeq" id="WP_046696865.1">
    <property type="nucleotide sequence ID" value="NZ_CP011376.1"/>
</dbReference>
<keyword evidence="1" id="KW-0732">Signal</keyword>
<evidence type="ECO:0000256" key="1">
    <source>
        <dbReference type="SAM" id="SignalP"/>
    </source>
</evidence>
<dbReference type="Proteomes" id="UP000077465">
    <property type="component" value="Chromosome"/>
</dbReference>
<feature type="signal peptide" evidence="1">
    <location>
        <begin position="1"/>
        <end position="21"/>
    </location>
</feature>
<evidence type="ECO:0000313" key="3">
    <source>
        <dbReference type="Proteomes" id="UP000077465"/>
    </source>
</evidence>
<accession>A0AAC8T827</accession>
<dbReference type="Pfam" id="PF14903">
    <property type="entry name" value="WG_beta_rep"/>
    <property type="match status" value="1"/>
</dbReference>
<proteinExistence type="predicted"/>
<dbReference type="PROSITE" id="PS51257">
    <property type="entry name" value="PROKAR_LIPOPROTEIN"/>
    <property type="match status" value="1"/>
</dbReference>
<name>A0AAC8T827_9GAMM</name>
<evidence type="ECO:0000313" key="2">
    <source>
        <dbReference type="EMBL" id="AKG07458.1"/>
    </source>
</evidence>
<dbReference type="AlphaFoldDB" id="A0AAC8T827"/>
<evidence type="ECO:0008006" key="4">
    <source>
        <dbReference type="Google" id="ProtNLM"/>
    </source>
</evidence>
<sequence>MKSLSKPLIIVLSLLPLSALACEMPKVTGCDYVDCLKDDLAFVAQNDKYGFVDKTGKVVIPVQYDFAFSFIEGLERIKK</sequence>
<protein>
    <recommendedName>
        <fullName evidence="4">WG repeat-containing protein</fullName>
    </recommendedName>
</protein>
<dbReference type="EMBL" id="CP011376">
    <property type="protein sequence ID" value="AKG07458.1"/>
    <property type="molecule type" value="Genomic_DNA"/>
</dbReference>
<gene>
    <name evidence="2" type="ORF">AAX06_03945</name>
</gene>